<dbReference type="Gene3D" id="2.80.10.50">
    <property type="match status" value="2"/>
</dbReference>
<dbReference type="NCBIfam" id="TIGR02608">
    <property type="entry name" value="delta_60_rpt"/>
    <property type="match status" value="5"/>
</dbReference>
<protein>
    <recommendedName>
        <fullName evidence="3">Delta-60 repeat domain-containing protein</fullName>
    </recommendedName>
</protein>
<proteinExistence type="predicted"/>
<organism evidence="1 2">
    <name type="scientific">Stenotrophomonas oahuensis</name>
    <dbReference type="NCBI Taxonomy" id="3003271"/>
    <lineage>
        <taxon>Bacteria</taxon>
        <taxon>Pseudomonadati</taxon>
        <taxon>Pseudomonadota</taxon>
        <taxon>Gammaproteobacteria</taxon>
        <taxon>Lysobacterales</taxon>
        <taxon>Lysobacteraceae</taxon>
        <taxon>Stenotrophomonas</taxon>
    </lineage>
</organism>
<evidence type="ECO:0008006" key="3">
    <source>
        <dbReference type="Google" id="ProtNLM"/>
    </source>
</evidence>
<keyword evidence="2" id="KW-1185">Reference proteome</keyword>
<dbReference type="Proteomes" id="UP001302072">
    <property type="component" value="Chromosome"/>
</dbReference>
<dbReference type="EMBL" id="CP115541">
    <property type="protein sequence ID" value="WNH53633.1"/>
    <property type="molecule type" value="Genomic_DNA"/>
</dbReference>
<reference evidence="1 2" key="1">
    <citation type="submission" date="2022-12" db="EMBL/GenBank/DDBJ databases">
        <title>Two new species, Stenotrophomonas aracearum and Stenotrophomonas oahuensis, isolated from Anthurium (Araceae family) in Hawaii.</title>
        <authorList>
            <person name="Chunag S.C."/>
            <person name="Dobhal S."/>
            <person name="Alvarez A."/>
            <person name="Arif M."/>
        </authorList>
    </citation>
    <scope>NUCLEOTIDE SEQUENCE [LARGE SCALE GENOMIC DNA]</scope>
    <source>
        <strain evidence="1 2">A5586</strain>
    </source>
</reference>
<accession>A0ABY9YTY1</accession>
<gene>
    <name evidence="1" type="ORF">PDM29_04950</name>
</gene>
<sequence length="410" mass="42887">MQPAARAVPGDIDTSFGDGGLARYTLLPADYHARAVLGPGGEIHLVGTSDIDPTALIHGRLDADGGIPAGSALRECARHTLVPGQTLSNVRCAMQPDGKIVAFGGYGSFADSHPFFARIAANGELDVSFGEGGVVVIPDLWGRMVQNAGVAIQVDGKIVAASSGFTPDHEEMSALIRLEADGHRDAGFGERRNGIALEKRGNTTFYDLLLGQDSNILVCGFAVGGASVLSYTSNGMPDEGFNNDGITTIPYKPGRYADFSAITLQPDGSVVVAGDAREEEPAAFMGIMVRVDKTGQIDSAFNGGEVILPKPLAGCRDVQVLADGRIITLSMSTLGEEHAGVGCWLPDGRPDFTFGNQGHVIVELPTETGSPTRAFLDDLLVQTSTRLLIGCCTAAPEDGIVSPILARLII</sequence>
<evidence type="ECO:0000313" key="1">
    <source>
        <dbReference type="EMBL" id="WNH53633.1"/>
    </source>
</evidence>
<evidence type="ECO:0000313" key="2">
    <source>
        <dbReference type="Proteomes" id="UP001302072"/>
    </source>
</evidence>
<name>A0ABY9YTY1_9GAMM</name>
<dbReference type="Pfam" id="PF17164">
    <property type="entry name" value="DUF5122"/>
    <property type="match status" value="2"/>
</dbReference>
<dbReference type="InterPro" id="IPR013431">
    <property type="entry name" value="Delta_60_rpt"/>
</dbReference>
<dbReference type="SUPFAM" id="SSF63829">
    <property type="entry name" value="Calcium-dependent phosphotriesterase"/>
    <property type="match status" value="1"/>
</dbReference>
<dbReference type="RefSeq" id="WP_311192774.1">
    <property type="nucleotide sequence ID" value="NZ_CP115541.1"/>
</dbReference>